<dbReference type="Proteomes" id="UP000707206">
    <property type="component" value="Unassembled WGS sequence"/>
</dbReference>
<accession>A0A967AX01</accession>
<comment type="caution">
    <text evidence="13">The sequence shown here is derived from an EMBL/GenBank/DDBJ whole genome shotgun (WGS) entry which is preliminary data.</text>
</comment>
<evidence type="ECO:0000313" key="14">
    <source>
        <dbReference type="Proteomes" id="UP000707206"/>
    </source>
</evidence>
<dbReference type="InterPro" id="IPR023996">
    <property type="entry name" value="TonB-dep_OMP_SusC/RagA"/>
</dbReference>
<evidence type="ECO:0000256" key="7">
    <source>
        <dbReference type="ARBA" id="ARBA00023237"/>
    </source>
</evidence>
<reference evidence="13" key="1">
    <citation type="submission" date="2019-07" db="EMBL/GenBank/DDBJ databases">
        <authorList>
            <person name="De-Chao Zhang Q."/>
        </authorList>
    </citation>
    <scope>NUCLEOTIDE SEQUENCE</scope>
    <source>
        <strain evidence="13">TP-CH-4</strain>
    </source>
</reference>
<keyword evidence="13" id="KW-0675">Receptor</keyword>
<dbReference type="Gene3D" id="2.60.40.1120">
    <property type="entry name" value="Carboxypeptidase-like, regulatory domain"/>
    <property type="match status" value="1"/>
</dbReference>
<dbReference type="InterPro" id="IPR037066">
    <property type="entry name" value="Plug_dom_sf"/>
</dbReference>
<dbReference type="SUPFAM" id="SSF49464">
    <property type="entry name" value="Carboxypeptidase regulatory domain-like"/>
    <property type="match status" value="1"/>
</dbReference>
<dbReference type="NCBIfam" id="TIGR04057">
    <property type="entry name" value="SusC_RagA_signa"/>
    <property type="match status" value="1"/>
</dbReference>
<feature type="domain" description="TonB-dependent receptor plug" evidence="12">
    <location>
        <begin position="146"/>
        <end position="252"/>
    </location>
</feature>
<evidence type="ECO:0000313" key="13">
    <source>
        <dbReference type="EMBL" id="NHF61462.1"/>
    </source>
</evidence>
<dbReference type="InterPro" id="IPR023997">
    <property type="entry name" value="TonB-dep_OMP_SusC/RagA_CS"/>
</dbReference>
<keyword evidence="7 8" id="KW-0998">Cell outer membrane</keyword>
<dbReference type="Pfam" id="PF07715">
    <property type="entry name" value="Plug"/>
    <property type="match status" value="1"/>
</dbReference>
<dbReference type="InterPro" id="IPR000531">
    <property type="entry name" value="Beta-barrel_TonB"/>
</dbReference>
<keyword evidence="14" id="KW-1185">Reference proteome</keyword>
<evidence type="ECO:0000259" key="12">
    <source>
        <dbReference type="Pfam" id="PF07715"/>
    </source>
</evidence>
<evidence type="ECO:0000259" key="11">
    <source>
        <dbReference type="Pfam" id="PF00593"/>
    </source>
</evidence>
<dbReference type="Gene3D" id="2.40.170.20">
    <property type="entry name" value="TonB-dependent receptor, beta-barrel domain"/>
    <property type="match status" value="1"/>
</dbReference>
<keyword evidence="5 9" id="KW-0798">TonB box</keyword>
<keyword evidence="6 8" id="KW-0472">Membrane</keyword>
<evidence type="ECO:0000256" key="6">
    <source>
        <dbReference type="ARBA" id="ARBA00023136"/>
    </source>
</evidence>
<keyword evidence="2 8" id="KW-0813">Transport</keyword>
<dbReference type="InterPro" id="IPR012910">
    <property type="entry name" value="Plug_dom"/>
</dbReference>
<sequence length="1076" mass="117084">MTNKLLFTSPALSLGCHDRLYRTFLVALGMAVLLCMPITVAARTVATPTSVAFQDTRVSGTIVDQDGVPLPGASVVEMGTTNGTQTDFDGNYTLEVGSDAVLLISYLGYESQEIPVNGQTTIDVTLQPSTSQLDEVVVVAYGVQSRRKVTTAVSNLGGEEIAELPVVRAEQALQGRVSGVNVAQSGVPGANPTVRIRGLGSVLNSDPLFVIDGIPVGQGGLNDVAPDAIEDITVLKDAASTAIYGSRGANGVILVTTKKGKRGPGKLTFKSYYGIQKVPERRRYDLLNTDQYINFTLDDFIVEPARFDDYDFAAQDFRIGSPSEEFRGVETDWQDAVMPVGAIQEYTLGFSGGTDNVTYNLGGGYFEQDGVIVNSYFKRINFNANIQANLGKFKMGSSIILSRNSQNEPEGQGISIRRSLQMMPYIPVRDASRPGGFRATDNADGADPFQPVLREVLIDDEQTSTKVLVTAFGQYEVANGLFAKLAVAGESAFIQSQFFLPTYNAGEIGFNQNPVATFQRTNTTFVSPILTATLNYNKDFGNHNIDVLAGYEIQTFRNERVRAEATSLPNENVRNPALSPGEDQRAEVVVEETGIISYFGRLNYDYKGKYLLGASIRRDQSSRFAPDDNVGIFPSASAGWTISEEGFFEGLKGTISNLKLRGSWGINGNTATGAYTWDPTVVANLDYNLGDGSVVTGLTQNALFNTRLQWEEVEKINIGLDAEFFGGKFYFSGEYFQNTANDLIISVPIPNSTGVDNRPLANVGSVENSGWDFSAGYTNQDNEFKWSVNAVASLVKNEVTSLGGDESASIFGENFQNTGAPQTRAVVGQPIGHYFGLRTDGIYQTQAEIDADNARAAQITGDPNATRQGIDVGPGDIRYQDINGDGVVTGEDRVNIGHYLPDFTIGLNTNMSYKNFDLAMNWQGSFGFEILHSNRYYTEGMTRLFNMGTEVLNAWTPENTNTDIPRTFGINQETGAREARQANAVLSDRWVENGDFVRLQFVTLGYTFPELRNSPFSKLRLYAQAQNLLTFTGYSGYNPEVQGRVSNPNDALFSNGVDDSAIPVPSTFILGVEVAF</sequence>
<evidence type="ECO:0000256" key="3">
    <source>
        <dbReference type="ARBA" id="ARBA00022452"/>
    </source>
</evidence>
<evidence type="ECO:0000256" key="4">
    <source>
        <dbReference type="ARBA" id="ARBA00022692"/>
    </source>
</evidence>
<dbReference type="SUPFAM" id="SSF56935">
    <property type="entry name" value="Porins"/>
    <property type="match status" value="1"/>
</dbReference>
<gene>
    <name evidence="13" type="ORF">FK220_019070</name>
</gene>
<dbReference type="NCBIfam" id="TIGR04056">
    <property type="entry name" value="OMP_RagA_SusC"/>
    <property type="match status" value="1"/>
</dbReference>
<dbReference type="EMBL" id="VIKU02000009">
    <property type="protein sequence ID" value="NHF61462.1"/>
    <property type="molecule type" value="Genomic_DNA"/>
</dbReference>
<dbReference type="GO" id="GO:0009279">
    <property type="term" value="C:cell outer membrane"/>
    <property type="evidence" value="ECO:0007669"/>
    <property type="project" value="UniProtKB-SubCell"/>
</dbReference>
<name>A0A967AX01_9FLAO</name>
<comment type="subcellular location">
    <subcellularLocation>
        <location evidence="1 8">Cell outer membrane</location>
        <topology evidence="1 8">Multi-pass membrane protein</topology>
    </subcellularLocation>
</comment>
<dbReference type="InterPro" id="IPR036942">
    <property type="entry name" value="Beta-barrel_TonB_sf"/>
</dbReference>
<dbReference type="Pfam" id="PF13715">
    <property type="entry name" value="CarbopepD_reg_2"/>
    <property type="match status" value="1"/>
</dbReference>
<dbReference type="AlphaFoldDB" id="A0A967AX01"/>
<dbReference type="InterPro" id="IPR039426">
    <property type="entry name" value="TonB-dep_rcpt-like"/>
</dbReference>
<protein>
    <submittedName>
        <fullName evidence="13">TonB-dependent receptor</fullName>
    </submittedName>
</protein>
<evidence type="ECO:0000256" key="1">
    <source>
        <dbReference type="ARBA" id="ARBA00004571"/>
    </source>
</evidence>
<dbReference type="InterPro" id="IPR008969">
    <property type="entry name" value="CarboxyPept-like_regulatory"/>
</dbReference>
<evidence type="ECO:0000256" key="2">
    <source>
        <dbReference type="ARBA" id="ARBA00022448"/>
    </source>
</evidence>
<reference evidence="13" key="2">
    <citation type="submission" date="2020-03" db="EMBL/GenBank/DDBJ databases">
        <title>Flavobacteriaceae bacterium strain TP-CH-4, a member of the family Flavobacteriaceae isolated from a deep-sea seamount.</title>
        <authorList>
            <person name="Zhang D.-C."/>
        </authorList>
    </citation>
    <scope>NUCLEOTIDE SEQUENCE</scope>
    <source>
        <strain evidence="13">TP-CH-4</strain>
    </source>
</reference>
<keyword evidence="4 8" id="KW-0812">Transmembrane</keyword>
<organism evidence="13 14">
    <name type="scientific">Pelagihabitans pacificus</name>
    <dbReference type="NCBI Taxonomy" id="2696054"/>
    <lineage>
        <taxon>Bacteria</taxon>
        <taxon>Pseudomonadati</taxon>
        <taxon>Bacteroidota</taxon>
        <taxon>Flavobacteriia</taxon>
        <taxon>Flavobacteriales</taxon>
        <taxon>Flavobacteriaceae</taxon>
        <taxon>Pelagihabitans</taxon>
    </lineage>
</organism>
<keyword evidence="10" id="KW-1133">Transmembrane helix</keyword>
<evidence type="ECO:0000256" key="9">
    <source>
        <dbReference type="RuleBase" id="RU003357"/>
    </source>
</evidence>
<proteinExistence type="inferred from homology"/>
<dbReference type="Pfam" id="PF00593">
    <property type="entry name" value="TonB_dep_Rec_b-barrel"/>
    <property type="match status" value="1"/>
</dbReference>
<comment type="similarity">
    <text evidence="8 9">Belongs to the TonB-dependent receptor family.</text>
</comment>
<evidence type="ECO:0000256" key="5">
    <source>
        <dbReference type="ARBA" id="ARBA00023077"/>
    </source>
</evidence>
<evidence type="ECO:0000256" key="8">
    <source>
        <dbReference type="PROSITE-ProRule" id="PRU01360"/>
    </source>
</evidence>
<dbReference type="FunFam" id="2.60.40.1120:FF:000003">
    <property type="entry name" value="Outer membrane protein Omp121"/>
    <property type="match status" value="1"/>
</dbReference>
<evidence type="ECO:0000256" key="10">
    <source>
        <dbReference type="SAM" id="Phobius"/>
    </source>
</evidence>
<keyword evidence="3 8" id="KW-1134">Transmembrane beta strand</keyword>
<feature type="domain" description="TonB-dependent receptor-like beta-barrel" evidence="11">
    <location>
        <begin position="512"/>
        <end position="913"/>
    </location>
</feature>
<dbReference type="PROSITE" id="PS52016">
    <property type="entry name" value="TONB_DEPENDENT_REC_3"/>
    <property type="match status" value="1"/>
</dbReference>
<feature type="transmembrane region" description="Helical" evidence="10">
    <location>
        <begin position="20"/>
        <end position="40"/>
    </location>
</feature>
<dbReference type="Gene3D" id="2.170.130.10">
    <property type="entry name" value="TonB-dependent receptor, plug domain"/>
    <property type="match status" value="1"/>
</dbReference>
<dbReference type="PROSITE" id="PS51257">
    <property type="entry name" value="PROKAR_LIPOPROTEIN"/>
    <property type="match status" value="1"/>
</dbReference>
<dbReference type="RefSeq" id="WP_152575959.1">
    <property type="nucleotide sequence ID" value="NZ_VIKU02000009.1"/>
</dbReference>